<proteinExistence type="predicted"/>
<dbReference type="Proteomes" id="UP000304148">
    <property type="component" value="Chromosome"/>
</dbReference>
<gene>
    <name evidence="2" type="ORF">PBLR_14567</name>
</gene>
<organism evidence="2 3">
    <name type="scientific">Paenibacillus alvei</name>
    <name type="common">Bacillus alvei</name>
    <dbReference type="NCBI Taxonomy" id="44250"/>
    <lineage>
        <taxon>Bacteria</taxon>
        <taxon>Bacillati</taxon>
        <taxon>Bacillota</taxon>
        <taxon>Bacilli</taxon>
        <taxon>Bacillales</taxon>
        <taxon>Paenibacillaceae</taxon>
        <taxon>Paenibacillus</taxon>
    </lineage>
</organism>
<accession>A0A383RGB2</accession>
<evidence type="ECO:0000313" key="2">
    <source>
        <dbReference type="EMBL" id="SYX86145.1"/>
    </source>
</evidence>
<evidence type="ECO:0000313" key="3">
    <source>
        <dbReference type="Proteomes" id="UP000304148"/>
    </source>
</evidence>
<dbReference type="GO" id="GO:0008757">
    <property type="term" value="F:S-adenosylmethionine-dependent methyltransferase activity"/>
    <property type="evidence" value="ECO:0007669"/>
    <property type="project" value="InterPro"/>
</dbReference>
<dbReference type="CDD" id="cd02440">
    <property type="entry name" value="AdoMet_MTases"/>
    <property type="match status" value="1"/>
</dbReference>
<keyword evidence="2" id="KW-0808">Transferase</keyword>
<dbReference type="Pfam" id="PF08241">
    <property type="entry name" value="Methyltransf_11"/>
    <property type="match status" value="1"/>
</dbReference>
<dbReference type="InterPro" id="IPR029063">
    <property type="entry name" value="SAM-dependent_MTases_sf"/>
</dbReference>
<dbReference type="InterPro" id="IPR013216">
    <property type="entry name" value="Methyltransf_11"/>
</dbReference>
<dbReference type="GO" id="GO:0032259">
    <property type="term" value="P:methylation"/>
    <property type="evidence" value="ECO:0007669"/>
    <property type="project" value="UniProtKB-KW"/>
</dbReference>
<dbReference type="PANTHER" id="PTHR42912">
    <property type="entry name" value="METHYLTRANSFERASE"/>
    <property type="match status" value="1"/>
</dbReference>
<dbReference type="SUPFAM" id="SSF53335">
    <property type="entry name" value="S-adenosyl-L-methionine-dependent methyltransferases"/>
    <property type="match status" value="1"/>
</dbReference>
<dbReference type="Gene3D" id="3.40.50.150">
    <property type="entry name" value="Vaccinia Virus protein VP39"/>
    <property type="match status" value="1"/>
</dbReference>
<reference evidence="3" key="1">
    <citation type="submission" date="2018-08" db="EMBL/GenBank/DDBJ databases">
        <authorList>
            <person name="Chevrot R."/>
        </authorList>
    </citation>
    <scope>NUCLEOTIDE SEQUENCE [LARGE SCALE GENOMIC DNA]</scope>
</reference>
<dbReference type="InterPro" id="IPR050508">
    <property type="entry name" value="Methyltransf_Superfamily"/>
</dbReference>
<protein>
    <submittedName>
        <fullName evidence="2">Methyltransferase domain-containing protein</fullName>
    </submittedName>
</protein>
<sequence length="215" mass="24926">MFVIYWQKGRVDFMSNFKAALAQSYDQDARRRSSKSLSSWKIDEREKFRKLISREGKTTILEIGAGTGIDGFYFQQSGMQTTCIDLSSESVKKCIERGLNAKVMDFYQLDFADHSFQAVYALNCLLHAPKQDLDRVLQEMHRVLAPNGLLFIGLYGGYDSEGVWEADWCNPQRFFSFHTDNAIHKTLSRWFQIVDFHTVPLDDDNLHFQSITLRK</sequence>
<dbReference type="AlphaFoldDB" id="A0A383RGB2"/>
<dbReference type="EMBL" id="LS992241">
    <property type="protein sequence ID" value="SYX86145.1"/>
    <property type="molecule type" value="Genomic_DNA"/>
</dbReference>
<keyword evidence="2" id="KW-0489">Methyltransferase</keyword>
<evidence type="ECO:0000259" key="1">
    <source>
        <dbReference type="Pfam" id="PF08241"/>
    </source>
</evidence>
<feature type="domain" description="Methyltransferase type 11" evidence="1">
    <location>
        <begin position="61"/>
        <end position="152"/>
    </location>
</feature>
<name>A0A383RGB2_PAEAL</name>